<keyword evidence="3" id="KW-1185">Reference proteome</keyword>
<accession>A0A9D4UQV4</accession>
<evidence type="ECO:0000313" key="2">
    <source>
        <dbReference type="EMBL" id="KAI5071748.1"/>
    </source>
</evidence>
<comment type="caution">
    <text evidence="2">The sequence shown here is derived from an EMBL/GenBank/DDBJ whole genome shotgun (WGS) entry which is preliminary data.</text>
</comment>
<dbReference type="Proteomes" id="UP000886520">
    <property type="component" value="Chromosome 13"/>
</dbReference>
<dbReference type="EMBL" id="JABFUD020000013">
    <property type="protein sequence ID" value="KAI5071748.1"/>
    <property type="molecule type" value="Genomic_DNA"/>
</dbReference>
<feature type="region of interest" description="Disordered" evidence="1">
    <location>
        <begin position="1"/>
        <end position="36"/>
    </location>
</feature>
<name>A0A9D4UQV4_ADICA</name>
<sequence>MNAAQQPTEPLDQDWGQAHDASDPTSSGQARDSKGHETHLLTSYTFSPHFFASTGHASLPIFMADNSTPSSPSSFPFSGPCHTRAANRAVKMKFGRLACHTGRTEFIFILSTFLDTQYA</sequence>
<reference evidence="2" key="1">
    <citation type="submission" date="2021-01" db="EMBL/GenBank/DDBJ databases">
        <title>Adiantum capillus-veneris genome.</title>
        <authorList>
            <person name="Fang Y."/>
            <person name="Liao Q."/>
        </authorList>
    </citation>
    <scope>NUCLEOTIDE SEQUENCE</scope>
    <source>
        <strain evidence="2">H3</strain>
        <tissue evidence="2">Leaf</tissue>
    </source>
</reference>
<protein>
    <submittedName>
        <fullName evidence="2">Uncharacterized protein</fullName>
    </submittedName>
</protein>
<gene>
    <name evidence="2" type="ORF">GOP47_0013999</name>
</gene>
<organism evidence="2 3">
    <name type="scientific">Adiantum capillus-veneris</name>
    <name type="common">Maidenhair fern</name>
    <dbReference type="NCBI Taxonomy" id="13818"/>
    <lineage>
        <taxon>Eukaryota</taxon>
        <taxon>Viridiplantae</taxon>
        <taxon>Streptophyta</taxon>
        <taxon>Embryophyta</taxon>
        <taxon>Tracheophyta</taxon>
        <taxon>Polypodiopsida</taxon>
        <taxon>Polypodiidae</taxon>
        <taxon>Polypodiales</taxon>
        <taxon>Pteridineae</taxon>
        <taxon>Pteridaceae</taxon>
        <taxon>Vittarioideae</taxon>
        <taxon>Adiantum</taxon>
    </lineage>
</organism>
<dbReference type="AlphaFoldDB" id="A0A9D4UQV4"/>
<evidence type="ECO:0000256" key="1">
    <source>
        <dbReference type="SAM" id="MobiDB-lite"/>
    </source>
</evidence>
<evidence type="ECO:0000313" key="3">
    <source>
        <dbReference type="Proteomes" id="UP000886520"/>
    </source>
</evidence>
<proteinExistence type="predicted"/>